<sequence>MRQSSPDTDPEALAAPDALCDAALAVSQTDRGASKSHNAVAVRVDTYDRETGLVTYADAAGTLFTKPAAEWIAFMATRLHHIARAECTRQFNAACNDLDEAACADLEARVTRELRIDALQALAHRSDQVFAEAQAERYGRDPAALSAEKVDLTALDVLQLTHLHEAYQAARHLWEGVGARPYSIAWRDPRGWLHLTKAGKIADFEEQRAGLIVDRIVGEMASRTPRNVKERDRSLVLRLRHELDCEDRIRSDALMREITQAWEA</sequence>
<organism evidence="1 2">
    <name type="scientific">Methylobacterium nonmethylotrophicum</name>
    <dbReference type="NCBI Taxonomy" id="1141884"/>
    <lineage>
        <taxon>Bacteria</taxon>
        <taxon>Pseudomonadati</taxon>
        <taxon>Pseudomonadota</taxon>
        <taxon>Alphaproteobacteria</taxon>
        <taxon>Hyphomicrobiales</taxon>
        <taxon>Methylobacteriaceae</taxon>
        <taxon>Methylobacterium</taxon>
    </lineage>
</organism>
<dbReference type="EMBL" id="SRLB01000084">
    <property type="protein sequence ID" value="TGD91406.1"/>
    <property type="molecule type" value="Genomic_DNA"/>
</dbReference>
<dbReference type="OrthoDB" id="7988424at2"/>
<proteinExistence type="predicted"/>
<accession>A0A4Z0NCC9</accession>
<evidence type="ECO:0000313" key="2">
    <source>
        <dbReference type="Proteomes" id="UP000297535"/>
    </source>
</evidence>
<evidence type="ECO:0000313" key="1">
    <source>
        <dbReference type="EMBL" id="TGD91406.1"/>
    </source>
</evidence>
<name>A0A4Z0NCC9_9HYPH</name>
<keyword evidence="2" id="KW-1185">Reference proteome</keyword>
<dbReference type="AlphaFoldDB" id="A0A4Z0NCC9"/>
<protein>
    <submittedName>
        <fullName evidence="1">Uncharacterized protein</fullName>
    </submittedName>
</protein>
<reference evidence="1 2" key="1">
    <citation type="submission" date="2019-04" db="EMBL/GenBank/DDBJ databases">
        <authorList>
            <person name="Feng G."/>
            <person name="Zhu H."/>
        </authorList>
    </citation>
    <scope>NUCLEOTIDE SEQUENCE [LARGE SCALE GENOMIC DNA]</scope>
    <source>
        <strain evidence="1 2">6HR-1</strain>
    </source>
</reference>
<gene>
    <name evidence="1" type="ORF">EU555_35820</name>
</gene>
<comment type="caution">
    <text evidence="1">The sequence shown here is derived from an EMBL/GenBank/DDBJ whole genome shotgun (WGS) entry which is preliminary data.</text>
</comment>
<dbReference type="Proteomes" id="UP000297535">
    <property type="component" value="Unassembled WGS sequence"/>
</dbReference>